<dbReference type="GO" id="GO:0032039">
    <property type="term" value="C:integrator complex"/>
    <property type="evidence" value="ECO:0007669"/>
    <property type="project" value="TreeGrafter"/>
</dbReference>
<evidence type="ECO:0000256" key="2">
    <source>
        <dbReference type="ARBA" id="ARBA00004286"/>
    </source>
</evidence>
<dbReference type="GO" id="GO:0005694">
    <property type="term" value="C:chromosome"/>
    <property type="evidence" value="ECO:0007669"/>
    <property type="project" value="UniProtKB-SubCell"/>
</dbReference>
<keyword evidence="4" id="KW-0158">Chromosome</keyword>
<evidence type="ECO:0000256" key="4">
    <source>
        <dbReference type="ARBA" id="ARBA00022454"/>
    </source>
</evidence>
<dbReference type="EMBL" id="GBHO01011281">
    <property type="protein sequence ID" value="JAG32323.1"/>
    <property type="molecule type" value="Transcribed_RNA"/>
</dbReference>
<dbReference type="GO" id="GO:0034472">
    <property type="term" value="P:snRNA 3'-end processing"/>
    <property type="evidence" value="ECO:0007669"/>
    <property type="project" value="InterPro"/>
</dbReference>
<keyword evidence="5" id="KW-0539">Nucleus</keyword>
<dbReference type="PANTHER" id="PTHR13350">
    <property type="entry name" value="INTEGRATOR COMPLEX SUBUNIT 8"/>
    <property type="match status" value="1"/>
</dbReference>
<dbReference type="Pfam" id="PF25756">
    <property type="entry name" value="TPR_INTS8"/>
    <property type="match status" value="1"/>
</dbReference>
<proteinExistence type="inferred from homology"/>
<feature type="domain" description="INTS8 TPR repeats" evidence="6">
    <location>
        <begin position="486"/>
        <end position="969"/>
    </location>
</feature>
<dbReference type="AlphaFoldDB" id="A0A0A9YMJ4"/>
<comment type="similarity">
    <text evidence="3">Belongs to the Integrator subunit 8 family.</text>
</comment>
<reference evidence="7" key="2">
    <citation type="submission" date="2014-07" db="EMBL/GenBank/DDBJ databases">
        <authorList>
            <person name="Hull J."/>
        </authorList>
    </citation>
    <scope>NUCLEOTIDE SEQUENCE</scope>
</reference>
<sequence>MDVDLLRPGTVPLSPDTTLWFEFLLDPSRLEKHLENPVGDPSPTELISKFISVSEGEKDGTPPELPPGLGFLPPPPQNYNRRGKCLKILAVKVAAHLKFDLDLFENKIPLYVQAIVLKDLLDAVSPDLVDIPGHQSLNLDELEPHALFAVFLYHRWVLKAFVSSTINGKPIKPNGVMSMNDMPCEEVNEAASENSLSILKKLSVTKMPRGMMMPKLGSFTVLSEYVADVVHKWDIGLPISFNQFRCQVLMDIASYLMLRESYKDAQVTLRECQFAFDLWKREPETEPYCTVTSDTISGYCIAVGITPHNFTPSLIQEFHNLVQDQYLSINRVVERDNIMKEIPLMYRDCLELDVTSEVANGKVTVYRDGLIQVQASNVVRRALEGGCWQGTRVTPSALHKALAAVIPRATEVERRRLKYLVGETLVNGDLPTCREMTDLPSTKALLTEDELSLAMEADYNDPIPHALSSSDMDVDSPAEPHRSPSLELAAVERVLTSSYDAHDLKQAVTKVMILDPTINMATLNKNWEIPIPINNLVLSLPAGFLQNYCFLLLAKAYELDQLKNFRQARAMMASVCDEINRAMMASLRDENSQVVAKANQFIMWEILLIDIHQFHAEWPDEKYMDIVSLSNRCVALMHKSEGCLPRFALKEECALTLLNTCHWAALIAAPVSKHSVLMLDLYPAIAAACDDIMHQKKISPEIWDKLIPMFAVNQKRRDSLPVVTAALCSIAEINAIAIVISLLARLHNIIIDQPQMELYAQNVHLWPNSIKTYRNKYCFSPSQYNLKSITEIIFEVLTMALSRYPNNVHWLKLLGDLHFVNGHHMPALRSYIEAIIAATDCFSRPLHKNLVEDHIYKRMIKCCSTLQCHTQAGILCQFLDEVDYTTAYKSLSEAGCSDAMDSYYDCIWDVNILEFLINLHTKRGEHHRKQKVIRIIGLLELNSNNNEEIKREAENLRKGRFMRAMAEQYLS</sequence>
<dbReference type="InterPro" id="IPR038751">
    <property type="entry name" value="INTS8"/>
</dbReference>
<accession>A0A0A9YMJ4</accession>
<name>A0A0A9YMJ4_LYGHE</name>
<dbReference type="InterPro" id="IPR057980">
    <property type="entry name" value="TPR_INTS8"/>
</dbReference>
<protein>
    <submittedName>
        <fullName evidence="7">Integrator complex subunit 8</fullName>
    </submittedName>
</protein>
<evidence type="ECO:0000256" key="5">
    <source>
        <dbReference type="ARBA" id="ARBA00023242"/>
    </source>
</evidence>
<evidence type="ECO:0000256" key="3">
    <source>
        <dbReference type="ARBA" id="ARBA00007147"/>
    </source>
</evidence>
<reference evidence="7" key="1">
    <citation type="journal article" date="2014" name="PLoS ONE">
        <title>Transcriptome-Based Identification of ABC Transporters in the Western Tarnished Plant Bug Lygus hesperus.</title>
        <authorList>
            <person name="Hull J.J."/>
            <person name="Chaney K."/>
            <person name="Geib S.M."/>
            <person name="Fabrick J.A."/>
            <person name="Brent C.S."/>
            <person name="Walsh D."/>
            <person name="Lavine L.C."/>
        </authorList>
    </citation>
    <scope>NUCLEOTIDE SEQUENCE</scope>
</reference>
<comment type="subcellular location">
    <subcellularLocation>
        <location evidence="2">Chromosome</location>
    </subcellularLocation>
    <subcellularLocation>
        <location evidence="1">Nucleus</location>
    </subcellularLocation>
</comment>
<evidence type="ECO:0000256" key="1">
    <source>
        <dbReference type="ARBA" id="ARBA00004123"/>
    </source>
</evidence>
<evidence type="ECO:0000259" key="6">
    <source>
        <dbReference type="Pfam" id="PF25756"/>
    </source>
</evidence>
<gene>
    <name evidence="7" type="primary">INTS8</name>
    <name evidence="7" type="ORF">CM83_38523</name>
</gene>
<evidence type="ECO:0000313" key="7">
    <source>
        <dbReference type="EMBL" id="JAG32323.1"/>
    </source>
</evidence>
<organism evidence="7">
    <name type="scientific">Lygus hesperus</name>
    <name type="common">Western plant bug</name>
    <dbReference type="NCBI Taxonomy" id="30085"/>
    <lineage>
        <taxon>Eukaryota</taxon>
        <taxon>Metazoa</taxon>
        <taxon>Ecdysozoa</taxon>
        <taxon>Arthropoda</taxon>
        <taxon>Hexapoda</taxon>
        <taxon>Insecta</taxon>
        <taxon>Pterygota</taxon>
        <taxon>Neoptera</taxon>
        <taxon>Paraneoptera</taxon>
        <taxon>Hemiptera</taxon>
        <taxon>Heteroptera</taxon>
        <taxon>Panheteroptera</taxon>
        <taxon>Cimicomorpha</taxon>
        <taxon>Miridae</taxon>
        <taxon>Mirini</taxon>
        <taxon>Lygus</taxon>
    </lineage>
</organism>
<dbReference type="PANTHER" id="PTHR13350:SF1">
    <property type="entry name" value="INTEGRATOR COMPLEX SUBUNIT 8"/>
    <property type="match status" value="1"/>
</dbReference>